<dbReference type="GO" id="GO:0003723">
    <property type="term" value="F:RNA binding"/>
    <property type="evidence" value="ECO:0007669"/>
    <property type="project" value="UniProtKB-UniRule"/>
</dbReference>
<dbReference type="GO" id="GO:0000398">
    <property type="term" value="P:mRNA splicing, via spliceosome"/>
    <property type="evidence" value="ECO:0007669"/>
    <property type="project" value="InterPro"/>
</dbReference>
<feature type="region of interest" description="Disordered" evidence="7">
    <location>
        <begin position="68"/>
        <end position="105"/>
    </location>
</feature>
<keyword evidence="2" id="KW-0507">mRNA processing</keyword>
<dbReference type="InterPro" id="IPR035979">
    <property type="entry name" value="RBD_domain_sf"/>
</dbReference>
<dbReference type="Proteomes" id="UP000007264">
    <property type="component" value="Unassembled WGS sequence"/>
</dbReference>
<feature type="region of interest" description="Disordered" evidence="7">
    <location>
        <begin position="215"/>
        <end position="281"/>
    </location>
</feature>
<dbReference type="Gene3D" id="3.30.70.330">
    <property type="match status" value="2"/>
</dbReference>
<dbReference type="PANTHER" id="PTHR15608">
    <property type="entry name" value="SPLICING FACTOR U2AF-ASSOCIATED PROTEIN 2"/>
    <property type="match status" value="1"/>
</dbReference>
<keyword evidence="4 6" id="KW-0694">RNA-binding</keyword>
<reference evidence="9 10" key="1">
    <citation type="journal article" date="2012" name="Genome Biol.">
        <title>The genome of the polar eukaryotic microalga coccomyxa subellipsoidea reveals traits of cold adaptation.</title>
        <authorList>
            <person name="Blanc G."/>
            <person name="Agarkova I."/>
            <person name="Grimwood J."/>
            <person name="Kuo A."/>
            <person name="Brueggeman A."/>
            <person name="Dunigan D."/>
            <person name="Gurnon J."/>
            <person name="Ladunga I."/>
            <person name="Lindquist E."/>
            <person name="Lucas S."/>
            <person name="Pangilinan J."/>
            <person name="Proschold T."/>
            <person name="Salamov A."/>
            <person name="Schmutz J."/>
            <person name="Weeks D."/>
            <person name="Yamada T."/>
            <person name="Claverie J.M."/>
            <person name="Grigoriev I."/>
            <person name="Van Etten J."/>
            <person name="Lomsadze A."/>
            <person name="Borodovsky M."/>
        </authorList>
    </citation>
    <scope>NUCLEOTIDE SEQUENCE [LARGE SCALE GENOMIC DNA]</scope>
    <source>
        <strain evidence="9 10">C-169</strain>
    </source>
</reference>
<evidence type="ECO:0000256" key="4">
    <source>
        <dbReference type="ARBA" id="ARBA00022884"/>
    </source>
</evidence>
<dbReference type="InterPro" id="IPR012677">
    <property type="entry name" value="Nucleotide-bd_a/b_plait_sf"/>
</dbReference>
<dbReference type="GeneID" id="17043452"/>
<gene>
    <name evidence="9" type="ORF">COCSUDRAFT_65250</name>
</gene>
<dbReference type="CDD" id="cd12281">
    <property type="entry name" value="RRM1_TatSF1_like"/>
    <property type="match status" value="1"/>
</dbReference>
<keyword evidence="3" id="KW-0677">Repeat</keyword>
<organism evidence="9 10">
    <name type="scientific">Coccomyxa subellipsoidea (strain C-169)</name>
    <name type="common">Green microalga</name>
    <dbReference type="NCBI Taxonomy" id="574566"/>
    <lineage>
        <taxon>Eukaryota</taxon>
        <taxon>Viridiplantae</taxon>
        <taxon>Chlorophyta</taxon>
        <taxon>core chlorophytes</taxon>
        <taxon>Trebouxiophyceae</taxon>
        <taxon>Trebouxiophyceae incertae sedis</taxon>
        <taxon>Coccomyxaceae</taxon>
        <taxon>Coccomyxa</taxon>
        <taxon>Coccomyxa subellipsoidea</taxon>
    </lineage>
</organism>
<dbReference type="SUPFAM" id="SSF54928">
    <property type="entry name" value="RNA-binding domain, RBD"/>
    <property type="match status" value="1"/>
</dbReference>
<dbReference type="FunFam" id="3.30.70.330:FF:000329">
    <property type="entry name" value="splicing factor U2AF-associated protein 2"/>
    <property type="match status" value="1"/>
</dbReference>
<dbReference type="OrthoDB" id="10258585at2759"/>
<comment type="caution">
    <text evidence="9">The sequence shown here is derived from an EMBL/GenBank/DDBJ whole genome shotgun (WGS) entry which is preliminary data.</text>
</comment>
<dbReference type="SMART" id="SM00360">
    <property type="entry name" value="RRM"/>
    <property type="match status" value="2"/>
</dbReference>
<sequence length="542" mass="59274">MADVFTGNGAGWYYLSADNQNVGPYDTKTFTELAAGGYLTEGTLIWATGRANWLPAKDVPEIWTVAPPSSSAEVAREGEGRASAAEGATTSAPEQANLLPDRPSQRSTVVKAAKAVKAIVAPVDRELAAFQAEMSALGATDAPAPEDAALNEPSRAETPPPEDRRFEDDDGTWFVWDSTLRRFVEEEGAGQGAGTAAQQLPDYQVEEMTFEMDDEKIPEYKPPKSDDEDEPPGTSQDDANDGAGTSNGQQAKKEGQSGAGQEKSKAESVMEKHLEKQKRARESAEAQAAWFDLKKNTSVYITGLPDDATEAEIAQVFTKCGILKEDDDGKPRIKIYRDKATGMIKGDGLVTYLKEPSVDLACNILDGAPLRDDISKTLTVQPAKFEMHGDQYVPKKKQNKNKKKKVNKVEKMLGWGGFDDLKNPTLVTVILKQMFHPNELIEEPSLKDDLETDVKTECTKLGAVDKVRVFQFHPEGVVSVKFKDEDAAQGCIKLMEGRFFGGRQVSAQLWDGIANYNVKKPQETAEEEAARLERFAAEIENG</sequence>
<dbReference type="Pfam" id="PF00076">
    <property type="entry name" value="RRM_1"/>
    <property type="match status" value="1"/>
</dbReference>
<dbReference type="eggNOG" id="KOG1548">
    <property type="taxonomic scope" value="Eukaryota"/>
</dbReference>
<dbReference type="STRING" id="574566.I0Z481"/>
<feature type="compositionally biased region" description="Polar residues" evidence="7">
    <location>
        <begin position="233"/>
        <end position="250"/>
    </location>
</feature>
<dbReference type="InterPro" id="IPR000504">
    <property type="entry name" value="RRM_dom"/>
</dbReference>
<evidence type="ECO:0000256" key="1">
    <source>
        <dbReference type="ARBA" id="ARBA00007747"/>
    </source>
</evidence>
<evidence type="ECO:0000256" key="3">
    <source>
        <dbReference type="ARBA" id="ARBA00022737"/>
    </source>
</evidence>
<evidence type="ECO:0000313" key="10">
    <source>
        <dbReference type="Proteomes" id="UP000007264"/>
    </source>
</evidence>
<accession>I0Z481</accession>
<evidence type="ECO:0000256" key="6">
    <source>
        <dbReference type="PROSITE-ProRule" id="PRU00176"/>
    </source>
</evidence>
<feature type="domain" description="RRM" evidence="8">
    <location>
        <begin position="297"/>
        <end position="385"/>
    </location>
</feature>
<evidence type="ECO:0000256" key="5">
    <source>
        <dbReference type="ARBA" id="ARBA00023187"/>
    </source>
</evidence>
<proteinExistence type="inferred from homology"/>
<keyword evidence="5" id="KW-0508">mRNA splicing</keyword>
<dbReference type="CDD" id="cd12285">
    <property type="entry name" value="RRM3_RBM39_like"/>
    <property type="match status" value="1"/>
</dbReference>
<name>I0Z481_COCSC</name>
<protein>
    <recommendedName>
        <fullName evidence="8">RRM domain-containing protein</fullName>
    </recommendedName>
</protein>
<dbReference type="EMBL" id="AGSI01000004">
    <property type="protein sequence ID" value="EIE25450.1"/>
    <property type="molecule type" value="Genomic_DNA"/>
</dbReference>
<dbReference type="PANTHER" id="PTHR15608:SF0">
    <property type="entry name" value="HIV TAT-SPECIFIC FACTOR 1"/>
    <property type="match status" value="1"/>
</dbReference>
<feature type="region of interest" description="Disordered" evidence="7">
    <location>
        <begin position="141"/>
        <end position="171"/>
    </location>
</feature>
<evidence type="ECO:0000313" key="9">
    <source>
        <dbReference type="EMBL" id="EIE25450.1"/>
    </source>
</evidence>
<dbReference type="KEGG" id="csl:COCSUDRAFT_65250"/>
<dbReference type="InterPro" id="IPR025640">
    <property type="entry name" value="GYF_2"/>
</dbReference>
<evidence type="ECO:0000256" key="2">
    <source>
        <dbReference type="ARBA" id="ARBA00022664"/>
    </source>
</evidence>
<evidence type="ECO:0000259" key="8">
    <source>
        <dbReference type="PROSITE" id="PS50102"/>
    </source>
</evidence>
<comment type="similarity">
    <text evidence="1">Belongs to the HTATSF1 family.</text>
</comment>
<dbReference type="FunFam" id="3.30.70.330:FF:000105">
    <property type="entry name" value="HIV Tat-specific factor 1 homolog"/>
    <property type="match status" value="1"/>
</dbReference>
<feature type="compositionally biased region" description="Low complexity" evidence="7">
    <location>
        <begin position="81"/>
        <end position="92"/>
    </location>
</feature>
<dbReference type="AlphaFoldDB" id="I0Z481"/>
<dbReference type="SUPFAM" id="SSF55277">
    <property type="entry name" value="GYF domain"/>
    <property type="match status" value="1"/>
</dbReference>
<feature type="compositionally biased region" description="Basic and acidic residues" evidence="7">
    <location>
        <begin position="215"/>
        <end position="225"/>
    </location>
</feature>
<dbReference type="RefSeq" id="XP_005649994.1">
    <property type="nucleotide sequence ID" value="XM_005649937.1"/>
</dbReference>
<dbReference type="InterPro" id="IPR035445">
    <property type="entry name" value="GYF-like_dom_sf"/>
</dbReference>
<feature type="compositionally biased region" description="Basic and acidic residues" evidence="7">
    <location>
        <begin position="262"/>
        <end position="274"/>
    </location>
</feature>
<evidence type="ECO:0000256" key="7">
    <source>
        <dbReference type="SAM" id="MobiDB-lite"/>
    </source>
</evidence>
<keyword evidence="10" id="KW-1185">Reference proteome</keyword>
<dbReference type="GO" id="GO:0005686">
    <property type="term" value="C:U2 snRNP"/>
    <property type="evidence" value="ECO:0007669"/>
    <property type="project" value="TreeGrafter"/>
</dbReference>
<dbReference type="GO" id="GO:0005684">
    <property type="term" value="C:U2-type spliceosomal complex"/>
    <property type="evidence" value="ECO:0007669"/>
    <property type="project" value="TreeGrafter"/>
</dbReference>
<dbReference type="InterPro" id="IPR034393">
    <property type="entry name" value="TatSF1-like"/>
</dbReference>
<dbReference type="Pfam" id="PF14237">
    <property type="entry name" value="GYF_2"/>
    <property type="match status" value="1"/>
</dbReference>
<dbReference type="PROSITE" id="PS50102">
    <property type="entry name" value="RRM"/>
    <property type="match status" value="1"/>
</dbReference>
<dbReference type="InterPro" id="IPR034392">
    <property type="entry name" value="TatSF1-like_RRM1"/>
</dbReference>